<comment type="caution">
    <text evidence="1">The sequence shown here is derived from an EMBL/GenBank/DDBJ whole genome shotgun (WGS) entry which is preliminary data.</text>
</comment>
<dbReference type="EMBL" id="BAABIG010000089">
    <property type="protein sequence ID" value="GAA4824407.1"/>
    <property type="molecule type" value="Genomic_DNA"/>
</dbReference>
<keyword evidence="2" id="KW-1185">Reference proteome</keyword>
<protein>
    <submittedName>
        <fullName evidence="1">Uncharacterized protein</fullName>
    </submittedName>
</protein>
<evidence type="ECO:0000313" key="1">
    <source>
        <dbReference type="EMBL" id="GAA4824407.1"/>
    </source>
</evidence>
<gene>
    <name evidence="1" type="ORF">GCM10023220_67750</name>
</gene>
<reference evidence="2" key="1">
    <citation type="journal article" date="2019" name="Int. J. Syst. Evol. Microbiol.">
        <title>The Global Catalogue of Microorganisms (GCM) 10K type strain sequencing project: providing services to taxonomists for standard genome sequencing and annotation.</title>
        <authorList>
            <consortium name="The Broad Institute Genomics Platform"/>
            <consortium name="The Broad Institute Genome Sequencing Center for Infectious Disease"/>
            <person name="Wu L."/>
            <person name="Ma J."/>
        </authorList>
    </citation>
    <scope>NUCLEOTIDE SEQUENCE [LARGE SCALE GENOMIC DNA]</scope>
    <source>
        <strain evidence="2">JCM 18081</strain>
    </source>
</reference>
<organism evidence="1 2">
    <name type="scientific">Streptomyces ziwulingensis</name>
    <dbReference type="NCBI Taxonomy" id="1045501"/>
    <lineage>
        <taxon>Bacteria</taxon>
        <taxon>Bacillati</taxon>
        <taxon>Actinomycetota</taxon>
        <taxon>Actinomycetes</taxon>
        <taxon>Kitasatosporales</taxon>
        <taxon>Streptomycetaceae</taxon>
        <taxon>Streptomyces</taxon>
    </lineage>
</organism>
<sequence length="89" mass="9467">MASPDLPLWAWNLIIAVQGHEDQHASSDPCLKGVLNAVPADVRSQAEAISAYVQQAHGNEVADKAAKAWSHLMAEFFPKADGGAVQETS</sequence>
<dbReference type="Proteomes" id="UP001501265">
    <property type="component" value="Unassembled WGS sequence"/>
</dbReference>
<evidence type="ECO:0000313" key="2">
    <source>
        <dbReference type="Proteomes" id="UP001501265"/>
    </source>
</evidence>
<name>A0ABP9D236_9ACTN</name>
<accession>A0ABP9D236</accession>
<proteinExistence type="predicted"/>